<dbReference type="SMART" id="SM01332">
    <property type="entry name" value="Cyclin_C"/>
    <property type="match status" value="1"/>
</dbReference>
<feature type="domain" description="Cyclin-like" evidence="5">
    <location>
        <begin position="78"/>
        <end position="171"/>
    </location>
</feature>
<dbReference type="SMART" id="SM00385">
    <property type="entry name" value="CYCLIN"/>
    <property type="match status" value="2"/>
</dbReference>
<dbReference type="PANTHER" id="PTHR10177">
    <property type="entry name" value="CYCLINS"/>
    <property type="match status" value="1"/>
</dbReference>
<dbReference type="Pfam" id="PF02984">
    <property type="entry name" value="Cyclin_C"/>
    <property type="match status" value="1"/>
</dbReference>
<dbReference type="GO" id="GO:0051301">
    <property type="term" value="P:cell division"/>
    <property type="evidence" value="ECO:0007669"/>
    <property type="project" value="UniProtKB-KW"/>
</dbReference>
<protein>
    <recommendedName>
        <fullName evidence="9">Cyclin N-terminal domain-containing protein</fullName>
    </recommendedName>
</protein>
<evidence type="ECO:0000256" key="1">
    <source>
        <dbReference type="ARBA" id="ARBA00022618"/>
    </source>
</evidence>
<evidence type="ECO:0000313" key="7">
    <source>
        <dbReference type="EMBL" id="SZX75608.1"/>
    </source>
</evidence>
<organism evidence="7 8">
    <name type="scientific">Tetradesmus obliquus</name>
    <name type="common">Green alga</name>
    <name type="synonym">Acutodesmus obliquus</name>
    <dbReference type="NCBI Taxonomy" id="3088"/>
    <lineage>
        <taxon>Eukaryota</taxon>
        <taxon>Viridiplantae</taxon>
        <taxon>Chlorophyta</taxon>
        <taxon>core chlorophytes</taxon>
        <taxon>Chlorophyceae</taxon>
        <taxon>CS clade</taxon>
        <taxon>Sphaeropleales</taxon>
        <taxon>Scenedesmaceae</taxon>
        <taxon>Tetradesmus</taxon>
    </lineage>
</organism>
<reference evidence="7 8" key="1">
    <citation type="submission" date="2016-10" db="EMBL/GenBank/DDBJ databases">
        <authorList>
            <person name="Cai Z."/>
        </authorList>
    </citation>
    <scope>NUCLEOTIDE SEQUENCE [LARGE SCALE GENOMIC DNA]</scope>
</reference>
<dbReference type="InterPro" id="IPR004367">
    <property type="entry name" value="Cyclin_C-dom"/>
</dbReference>
<evidence type="ECO:0000259" key="6">
    <source>
        <dbReference type="SMART" id="SM01332"/>
    </source>
</evidence>
<evidence type="ECO:0000256" key="2">
    <source>
        <dbReference type="ARBA" id="ARBA00023127"/>
    </source>
</evidence>
<dbReference type="InterPro" id="IPR036915">
    <property type="entry name" value="Cyclin-like_sf"/>
</dbReference>
<dbReference type="Proteomes" id="UP000256970">
    <property type="component" value="Unassembled WGS sequence"/>
</dbReference>
<keyword evidence="2 4" id="KW-0195">Cyclin</keyword>
<dbReference type="SUPFAM" id="SSF47954">
    <property type="entry name" value="Cyclin-like"/>
    <property type="match status" value="2"/>
</dbReference>
<dbReference type="AlphaFoldDB" id="A0A383WDA8"/>
<dbReference type="Pfam" id="PF00134">
    <property type="entry name" value="Cyclin_N"/>
    <property type="match status" value="1"/>
</dbReference>
<name>A0A383WDA8_TETOB</name>
<dbReference type="InterPro" id="IPR039361">
    <property type="entry name" value="Cyclin"/>
</dbReference>
<evidence type="ECO:0008006" key="9">
    <source>
        <dbReference type="Google" id="ProtNLM"/>
    </source>
</evidence>
<dbReference type="STRING" id="3088.A0A383WDA8"/>
<dbReference type="InterPro" id="IPR006671">
    <property type="entry name" value="Cyclin_N"/>
</dbReference>
<evidence type="ECO:0000259" key="5">
    <source>
        <dbReference type="SMART" id="SM00385"/>
    </source>
</evidence>
<dbReference type="Gene3D" id="1.10.472.10">
    <property type="entry name" value="Cyclin-like"/>
    <property type="match status" value="2"/>
</dbReference>
<evidence type="ECO:0000313" key="8">
    <source>
        <dbReference type="Proteomes" id="UP000256970"/>
    </source>
</evidence>
<gene>
    <name evidence="7" type="ORF">BQ4739_LOCUS15887</name>
</gene>
<sequence>MDCMSCSSSASESAVWVQHIEDLPSQPSSSQRTTGSELHGTEAAMYEQQCESHFCYTYLSSTQASTGITAGQRASVVDNMVAAAASLGLDNDSLFLAVALLDRYLAARPAPLHLLQPTGIACLWAAAKYEQSRVPASRFFSQLVLGRNGVPLGAVPASKQLLVVLEQAVLAAVDFRLAAILTPKAFKHCIMQRLCGSPAAAQLSCKQLDQLYCMVSYLSEVALLEYQLLPVQPSLLAAAAYGYAHVLLGIPLSVDELQQLTQHSAEEVARPMEYMCALHATLSTALKLGRPYAVTVKYCGPQVCSVAAIQPVVSTGDARVERSW</sequence>
<dbReference type="InterPro" id="IPR013763">
    <property type="entry name" value="Cyclin-like_dom"/>
</dbReference>
<keyword evidence="1" id="KW-0132">Cell division</keyword>
<accession>A0A383WDA8</accession>
<proteinExistence type="inferred from homology"/>
<feature type="domain" description="Cyclin C-terminal" evidence="6">
    <location>
        <begin position="181"/>
        <end position="312"/>
    </location>
</feature>
<evidence type="ECO:0000256" key="4">
    <source>
        <dbReference type="RuleBase" id="RU000383"/>
    </source>
</evidence>
<feature type="domain" description="Cyclin-like" evidence="5">
    <location>
        <begin position="192"/>
        <end position="277"/>
    </location>
</feature>
<comment type="similarity">
    <text evidence="4">Belongs to the cyclin family.</text>
</comment>
<dbReference type="EMBL" id="FNXT01001237">
    <property type="protein sequence ID" value="SZX75608.1"/>
    <property type="molecule type" value="Genomic_DNA"/>
</dbReference>
<keyword evidence="8" id="KW-1185">Reference proteome</keyword>
<evidence type="ECO:0000256" key="3">
    <source>
        <dbReference type="ARBA" id="ARBA00023306"/>
    </source>
</evidence>
<keyword evidence="3" id="KW-0131">Cell cycle</keyword>